<keyword evidence="1" id="KW-1133">Transmembrane helix</keyword>
<dbReference type="EMBL" id="JAYWIO010000002">
    <property type="protein sequence ID" value="KAK7283791.1"/>
    <property type="molecule type" value="Genomic_DNA"/>
</dbReference>
<reference evidence="2 3" key="1">
    <citation type="submission" date="2024-01" db="EMBL/GenBank/DDBJ databases">
        <title>The genomes of 5 underutilized Papilionoideae crops provide insights into root nodulation and disease resistanc.</title>
        <authorList>
            <person name="Yuan L."/>
        </authorList>
    </citation>
    <scope>NUCLEOTIDE SEQUENCE [LARGE SCALE GENOMIC DNA]</scope>
    <source>
        <strain evidence="2">ZHUSHIDOU_FW_LH</strain>
        <tissue evidence="2">Leaf</tissue>
    </source>
</reference>
<keyword evidence="3" id="KW-1185">Reference proteome</keyword>
<evidence type="ECO:0000313" key="3">
    <source>
        <dbReference type="Proteomes" id="UP001372338"/>
    </source>
</evidence>
<dbReference type="AlphaFoldDB" id="A0AAN9P2Z4"/>
<proteinExistence type="predicted"/>
<gene>
    <name evidence="2" type="ORF">RIF29_13537</name>
</gene>
<comment type="caution">
    <text evidence="2">The sequence shown here is derived from an EMBL/GenBank/DDBJ whole genome shotgun (WGS) entry which is preliminary data.</text>
</comment>
<protein>
    <submittedName>
        <fullName evidence="2">Uncharacterized protein</fullName>
    </submittedName>
</protein>
<sequence length="67" mass="7976">MEMWLRINISINPPSNLFLIPFYFLPTNLPYITSFLFLFLTIHYFLIIALPLDTMIKTYSESCKQIL</sequence>
<keyword evidence="1" id="KW-0472">Membrane</keyword>
<feature type="transmembrane region" description="Helical" evidence="1">
    <location>
        <begin position="31"/>
        <end position="52"/>
    </location>
</feature>
<accession>A0AAN9P2Z4</accession>
<keyword evidence="1" id="KW-0812">Transmembrane</keyword>
<name>A0AAN9P2Z4_CROPI</name>
<dbReference type="Proteomes" id="UP001372338">
    <property type="component" value="Unassembled WGS sequence"/>
</dbReference>
<evidence type="ECO:0000256" key="1">
    <source>
        <dbReference type="SAM" id="Phobius"/>
    </source>
</evidence>
<organism evidence="2 3">
    <name type="scientific">Crotalaria pallida</name>
    <name type="common">Smooth rattlebox</name>
    <name type="synonym">Crotalaria striata</name>
    <dbReference type="NCBI Taxonomy" id="3830"/>
    <lineage>
        <taxon>Eukaryota</taxon>
        <taxon>Viridiplantae</taxon>
        <taxon>Streptophyta</taxon>
        <taxon>Embryophyta</taxon>
        <taxon>Tracheophyta</taxon>
        <taxon>Spermatophyta</taxon>
        <taxon>Magnoliopsida</taxon>
        <taxon>eudicotyledons</taxon>
        <taxon>Gunneridae</taxon>
        <taxon>Pentapetalae</taxon>
        <taxon>rosids</taxon>
        <taxon>fabids</taxon>
        <taxon>Fabales</taxon>
        <taxon>Fabaceae</taxon>
        <taxon>Papilionoideae</taxon>
        <taxon>50 kb inversion clade</taxon>
        <taxon>genistoids sensu lato</taxon>
        <taxon>core genistoids</taxon>
        <taxon>Crotalarieae</taxon>
        <taxon>Crotalaria</taxon>
    </lineage>
</organism>
<evidence type="ECO:0000313" key="2">
    <source>
        <dbReference type="EMBL" id="KAK7283791.1"/>
    </source>
</evidence>